<dbReference type="AlphaFoldDB" id="A0A164Y2A8"/>
<keyword evidence="1" id="KW-0175">Coiled coil</keyword>
<sequence length="1190" mass="135087">MANLSPSSARKPEDEAPSLFMADLVSRAGNIGARALDETIEKLLHTLQVAAENVAEVKAAVKIDRSAEALRSKAMDIHATCQMTLASFDRAESAIKRESNFDSAFARTLPREIQTDILHRCAESDFSLEEHHHRREVGERRFRSLLWAPVMLVCSTWLHTVRTDARFWNTVDFDWPQRRIETHLVLSKNAKLYLEIPTHDESMTSKAPLFLKHLNRVQAIELNTDGSHSSTSRQATWTVGYEFPFGSDPSVGSSMKWLSDLLCTQPAPALAHLRINGWHSVADPALYFPLPQCMPFASLSTLRLRGCLLSGPWISSLPASLKIIHIINSEITANDHDFTLLLKRYPKLEMVLFLYNEVVPREREEIMTSIDHSAVSMDCLQDLVPWTLARGGVERLFNSFAFRCLSTVRLSMDWDFYFPTIPDHLVDSMRRTKSLKFEVWNTRRESICSTFADIGNPTVLYRVEVNIQDERTSLRSRTSIANEVVRPFINLTHLRVSHGVDDWSVWASLLAVCIHVASVEISGYLRDEMFIILGQPSSGSVIRSGKIGAQALDENIERLIEILQTATKHVEEVRETIKNDNTASTLRSQANKLHAAAQKTMKHLSAAFSETTSAMNRESNFETAFLKALPRELQGQILLRYAQSARKTEFYQGYDCGRNGYRKQDHASRYLMDIMLVYVPSLQFITSILNNTQHGRSCSTWFHIVRTDPRFWSAINFSWPYWKIAKYLTLSKNAGLQLAISTNDDSSFDQKYSELLMNHIKRARGIEFHPWADYFRGFRGWGEPEPPQNPAAAVLLLENIITHNLAPLLTHLLVHDDERTYALPSCTSFLSLRTLELRGCLLKGTWVDTLPASLQEIRVIFSKVHLGGNDIVTLLRRCSGLEVLVFSGITVMTREYMGPEAQIDDSVLSLKNLRELKTWPLSRNELEQMFNTYTFDHPAQFNISLQPSTGCTAPLLPTYVANHMASSTSLELRVTYDVIKAIFPDPQSTSPQKRHSLEVDLRGEITCKETLQSWWYANLDEIIHSFKNVTDLTVHQHPRSWCLRDTPPCVWPTLVTAFSGITRLEVGGTVDEELFNILGITGLLSEMPFPCLVSLHLGYEKDYYVGISCPLGDDPADDERVFEASDMSFEALEQRKLQESKHRHGLFLTCLSNRMTAGFKLSRLVIDSRCIWIEKHSGSQNLNLENVKCL</sequence>
<keyword evidence="3" id="KW-1185">Reference proteome</keyword>
<evidence type="ECO:0000313" key="3">
    <source>
        <dbReference type="Proteomes" id="UP000076722"/>
    </source>
</evidence>
<protein>
    <submittedName>
        <fullName evidence="2">Uncharacterized protein</fullName>
    </submittedName>
</protein>
<reference evidence="2 3" key="1">
    <citation type="journal article" date="2016" name="Mol. Biol. Evol.">
        <title>Comparative Genomics of Early-Diverging Mushroom-Forming Fungi Provides Insights into the Origins of Lignocellulose Decay Capabilities.</title>
        <authorList>
            <person name="Nagy L.G."/>
            <person name="Riley R."/>
            <person name="Tritt A."/>
            <person name="Adam C."/>
            <person name="Daum C."/>
            <person name="Floudas D."/>
            <person name="Sun H."/>
            <person name="Yadav J.S."/>
            <person name="Pangilinan J."/>
            <person name="Larsson K.H."/>
            <person name="Matsuura K."/>
            <person name="Barry K."/>
            <person name="Labutti K."/>
            <person name="Kuo R."/>
            <person name="Ohm R.A."/>
            <person name="Bhattacharya S.S."/>
            <person name="Shirouzu T."/>
            <person name="Yoshinaga Y."/>
            <person name="Martin F.M."/>
            <person name="Grigoriev I.V."/>
            <person name="Hibbett D.S."/>
        </authorList>
    </citation>
    <scope>NUCLEOTIDE SEQUENCE [LARGE SCALE GENOMIC DNA]</scope>
    <source>
        <strain evidence="2 3">HHB9708</strain>
    </source>
</reference>
<proteinExistence type="predicted"/>
<evidence type="ECO:0000313" key="2">
    <source>
        <dbReference type="EMBL" id="KZS96516.1"/>
    </source>
</evidence>
<dbReference type="Proteomes" id="UP000076722">
    <property type="component" value="Unassembled WGS sequence"/>
</dbReference>
<accession>A0A164Y2A8</accession>
<dbReference type="EMBL" id="KV419399">
    <property type="protein sequence ID" value="KZS96516.1"/>
    <property type="molecule type" value="Genomic_DNA"/>
</dbReference>
<organism evidence="2 3">
    <name type="scientific">Sistotremastrum niveocremeum HHB9708</name>
    <dbReference type="NCBI Taxonomy" id="1314777"/>
    <lineage>
        <taxon>Eukaryota</taxon>
        <taxon>Fungi</taxon>
        <taxon>Dikarya</taxon>
        <taxon>Basidiomycota</taxon>
        <taxon>Agaricomycotina</taxon>
        <taxon>Agaricomycetes</taxon>
        <taxon>Sistotremastrales</taxon>
        <taxon>Sistotremastraceae</taxon>
        <taxon>Sertulicium</taxon>
        <taxon>Sertulicium niveocremeum</taxon>
    </lineage>
</organism>
<feature type="coiled-coil region" evidence="1">
    <location>
        <begin position="549"/>
        <end position="576"/>
    </location>
</feature>
<dbReference type="SUPFAM" id="SSF52047">
    <property type="entry name" value="RNI-like"/>
    <property type="match status" value="1"/>
</dbReference>
<gene>
    <name evidence="2" type="ORF">SISNIDRAFT_483069</name>
</gene>
<evidence type="ECO:0000256" key="1">
    <source>
        <dbReference type="SAM" id="Coils"/>
    </source>
</evidence>
<name>A0A164Y2A8_9AGAM</name>